<evidence type="ECO:0008006" key="3">
    <source>
        <dbReference type="Google" id="ProtNLM"/>
    </source>
</evidence>
<dbReference type="Proteomes" id="UP000503264">
    <property type="component" value="Chromosome"/>
</dbReference>
<sequence length="161" mass="18227">MRRAFGMMWAIIFIILISLFIAFSLSVSSSNLTQTSDTYLSEQAELLARGATEYAMLRILKHDFIKDGCLENLDGSFTPPDASDKLFEIKIKIKHIGDIGSCISSSKSQNVKNIKPGNVIIDVWVSYAKDKDKAKIKDDMQLSDEMQKHPITFHRRTLQKL</sequence>
<reference evidence="1 2" key="1">
    <citation type="submission" date="2016-07" db="EMBL/GenBank/DDBJ databases">
        <title>Comparative genomics of the Campylobacter concisus group.</title>
        <authorList>
            <person name="Miller W.G."/>
            <person name="Yee E."/>
            <person name="Chapman M.H."/>
            <person name="Huynh S."/>
            <person name="Bono J.L."/>
            <person name="On S.L.W."/>
            <person name="StLeger J."/>
            <person name="Foster G."/>
            <person name="Parker C.T."/>
        </authorList>
    </citation>
    <scope>NUCLEOTIDE SEQUENCE [LARGE SCALE GENOMIC DNA]</scope>
    <source>
        <strain evidence="1 2">CCUG 21559</strain>
    </source>
</reference>
<protein>
    <recommendedName>
        <fullName evidence="3">Type II secretion system protein</fullName>
    </recommendedName>
</protein>
<evidence type="ECO:0000313" key="2">
    <source>
        <dbReference type="Proteomes" id="UP000503264"/>
    </source>
</evidence>
<name>A0A6G5QIH1_9BACT</name>
<proteinExistence type="predicted"/>
<evidence type="ECO:0000313" key="1">
    <source>
        <dbReference type="EMBL" id="QCD45422.1"/>
    </source>
</evidence>
<organism evidence="1 2">
    <name type="scientific">Campylobacter mucosalis CCUG 21559</name>
    <dbReference type="NCBI Taxonomy" id="1032067"/>
    <lineage>
        <taxon>Bacteria</taxon>
        <taxon>Pseudomonadati</taxon>
        <taxon>Campylobacterota</taxon>
        <taxon>Epsilonproteobacteria</taxon>
        <taxon>Campylobacterales</taxon>
        <taxon>Campylobacteraceae</taxon>
        <taxon>Campylobacter</taxon>
    </lineage>
</organism>
<dbReference type="AlphaFoldDB" id="A0A6G5QIH1"/>
<keyword evidence="2" id="KW-1185">Reference proteome</keyword>
<gene>
    <name evidence="1" type="ORF">CMUC_1673</name>
</gene>
<dbReference type="EMBL" id="CP012542">
    <property type="protein sequence ID" value="QCD45422.1"/>
    <property type="molecule type" value="Genomic_DNA"/>
</dbReference>
<accession>A0A6G5QIH1</accession>
<dbReference type="RefSeq" id="WP_034969780.1">
    <property type="nucleotide sequence ID" value="NZ_CP012542.1"/>
</dbReference>